<proteinExistence type="predicted"/>
<evidence type="ECO:0000313" key="1">
    <source>
        <dbReference type="EMBL" id="KAJ8648775.1"/>
    </source>
</evidence>
<name>A0ACC2MSR9_PERAE</name>
<comment type="caution">
    <text evidence="1">The sequence shown here is derived from an EMBL/GenBank/DDBJ whole genome shotgun (WGS) entry which is preliminary data.</text>
</comment>
<dbReference type="Proteomes" id="UP001234297">
    <property type="component" value="Chromosome 1"/>
</dbReference>
<protein>
    <submittedName>
        <fullName evidence="1">Uncharacterized protein</fullName>
    </submittedName>
</protein>
<gene>
    <name evidence="1" type="ORF">MRB53_001798</name>
</gene>
<sequence length="316" mass="36377">MSVSLAIQECELLIRAFSGFGVDEQSMISLLTKLHPDQRQSFRKSSPRFFSHDDRLFEKWEHDHIKQLEIEFSRFKKAVVLWTMHPWERDARFAYEIIHKGYPLSILIEIACTRSSEELLGARKAYHSLFNHSIEEDVAYYVKEDSRSLLVALVSSFRYEGPVVNAEIAKSEAKTLGKAIKEADGKLLENEDVIRILSTRSKLQLIATFSHYKEIRGKNIDEDLEDYFILQATVQCIYSPPTYFSQVLDVALNIEVDEITKEALTRVIVTRADVDMKEIKEAYQKIYGVPLTEKIKLETHGNFKDFLLALAAKGGY</sequence>
<reference evidence="1 2" key="1">
    <citation type="journal article" date="2022" name="Hortic Res">
        <title>A haplotype resolved chromosomal level avocado genome allows analysis of novel avocado genes.</title>
        <authorList>
            <person name="Nath O."/>
            <person name="Fletcher S.J."/>
            <person name="Hayward A."/>
            <person name="Shaw L.M."/>
            <person name="Masouleh A.K."/>
            <person name="Furtado A."/>
            <person name="Henry R.J."/>
            <person name="Mitter N."/>
        </authorList>
    </citation>
    <scope>NUCLEOTIDE SEQUENCE [LARGE SCALE GENOMIC DNA]</scope>
    <source>
        <strain evidence="2">cv. Hass</strain>
    </source>
</reference>
<accession>A0ACC2MSR9</accession>
<dbReference type="EMBL" id="CM056809">
    <property type="protein sequence ID" value="KAJ8648775.1"/>
    <property type="molecule type" value="Genomic_DNA"/>
</dbReference>
<keyword evidence="2" id="KW-1185">Reference proteome</keyword>
<organism evidence="1 2">
    <name type="scientific">Persea americana</name>
    <name type="common">Avocado</name>
    <dbReference type="NCBI Taxonomy" id="3435"/>
    <lineage>
        <taxon>Eukaryota</taxon>
        <taxon>Viridiplantae</taxon>
        <taxon>Streptophyta</taxon>
        <taxon>Embryophyta</taxon>
        <taxon>Tracheophyta</taxon>
        <taxon>Spermatophyta</taxon>
        <taxon>Magnoliopsida</taxon>
        <taxon>Magnoliidae</taxon>
        <taxon>Laurales</taxon>
        <taxon>Lauraceae</taxon>
        <taxon>Persea</taxon>
    </lineage>
</organism>
<evidence type="ECO:0000313" key="2">
    <source>
        <dbReference type="Proteomes" id="UP001234297"/>
    </source>
</evidence>